<dbReference type="Proteomes" id="UP000315017">
    <property type="component" value="Chromosome"/>
</dbReference>
<proteinExistence type="predicted"/>
<sequence length="188" mass="20786">MIIANTPITPEQLLAMPDSKGLEIVAGKLVENKMGAESSELAIVLASILYQYCSKDRIGRVFGPDTSFQCFPHDSTMVRKPDVAFLSYARWPADKRIGAFIKVAPELAIEVLSPNDVIKEVNDKVDDYLAAGVSTVWVVNEFRRYVEVHSANQPPRIATLNDELTCEEILPGFRCGVSEVFARIPTAE</sequence>
<gene>
    <name evidence="2" type="ORF">ETAA8_25020</name>
</gene>
<dbReference type="InterPro" id="IPR011335">
    <property type="entry name" value="Restrct_endonuc-II-like"/>
</dbReference>
<dbReference type="RefSeq" id="WP_145088256.1">
    <property type="nucleotide sequence ID" value="NZ_CP036274.1"/>
</dbReference>
<evidence type="ECO:0000259" key="1">
    <source>
        <dbReference type="Pfam" id="PF05685"/>
    </source>
</evidence>
<evidence type="ECO:0000313" key="2">
    <source>
        <dbReference type="EMBL" id="QDU27415.1"/>
    </source>
</evidence>
<reference evidence="2 3" key="1">
    <citation type="submission" date="2019-02" db="EMBL/GenBank/DDBJ databases">
        <title>Deep-cultivation of Planctomycetes and their phenomic and genomic characterization uncovers novel biology.</title>
        <authorList>
            <person name="Wiegand S."/>
            <person name="Jogler M."/>
            <person name="Boedeker C."/>
            <person name="Pinto D."/>
            <person name="Vollmers J."/>
            <person name="Rivas-Marin E."/>
            <person name="Kohn T."/>
            <person name="Peeters S.H."/>
            <person name="Heuer A."/>
            <person name="Rast P."/>
            <person name="Oberbeckmann S."/>
            <person name="Bunk B."/>
            <person name="Jeske O."/>
            <person name="Meyerdierks A."/>
            <person name="Storesund J.E."/>
            <person name="Kallscheuer N."/>
            <person name="Luecker S."/>
            <person name="Lage O.M."/>
            <person name="Pohl T."/>
            <person name="Merkel B.J."/>
            <person name="Hornburger P."/>
            <person name="Mueller R.-W."/>
            <person name="Bruemmer F."/>
            <person name="Labrenz M."/>
            <person name="Spormann A.M."/>
            <person name="Op den Camp H."/>
            <person name="Overmann J."/>
            <person name="Amann R."/>
            <person name="Jetten M.S.M."/>
            <person name="Mascher T."/>
            <person name="Medema M.H."/>
            <person name="Devos D.P."/>
            <person name="Kaster A.-K."/>
            <person name="Ovreas L."/>
            <person name="Rohde M."/>
            <person name="Galperin M.Y."/>
            <person name="Jogler C."/>
        </authorList>
    </citation>
    <scope>NUCLEOTIDE SEQUENCE [LARGE SCALE GENOMIC DNA]</scope>
    <source>
        <strain evidence="2 3">ETA_A8</strain>
    </source>
</reference>
<dbReference type="Pfam" id="PF05685">
    <property type="entry name" value="Uma2"/>
    <property type="match status" value="1"/>
</dbReference>
<dbReference type="Gene3D" id="3.90.1570.10">
    <property type="entry name" value="tt1808, chain A"/>
    <property type="match status" value="1"/>
</dbReference>
<accession>A0A517YAY7</accession>
<evidence type="ECO:0000313" key="3">
    <source>
        <dbReference type="Proteomes" id="UP000315017"/>
    </source>
</evidence>
<dbReference type="SUPFAM" id="SSF52980">
    <property type="entry name" value="Restriction endonuclease-like"/>
    <property type="match status" value="1"/>
</dbReference>
<protein>
    <recommendedName>
        <fullName evidence="1">Putative restriction endonuclease domain-containing protein</fullName>
    </recommendedName>
</protein>
<organism evidence="2 3">
    <name type="scientific">Anatilimnocola aggregata</name>
    <dbReference type="NCBI Taxonomy" id="2528021"/>
    <lineage>
        <taxon>Bacteria</taxon>
        <taxon>Pseudomonadati</taxon>
        <taxon>Planctomycetota</taxon>
        <taxon>Planctomycetia</taxon>
        <taxon>Pirellulales</taxon>
        <taxon>Pirellulaceae</taxon>
        <taxon>Anatilimnocola</taxon>
    </lineage>
</organism>
<dbReference type="EMBL" id="CP036274">
    <property type="protein sequence ID" value="QDU27415.1"/>
    <property type="molecule type" value="Genomic_DNA"/>
</dbReference>
<name>A0A517YAY7_9BACT</name>
<dbReference type="KEGG" id="aagg:ETAA8_25020"/>
<dbReference type="PANTHER" id="PTHR34107:SF1">
    <property type="entry name" value="SLL0198 PROTEIN"/>
    <property type="match status" value="1"/>
</dbReference>
<keyword evidence="3" id="KW-1185">Reference proteome</keyword>
<dbReference type="OrthoDB" id="1807117at2"/>
<dbReference type="InterPro" id="IPR008538">
    <property type="entry name" value="Uma2"/>
</dbReference>
<feature type="domain" description="Putative restriction endonuclease" evidence="1">
    <location>
        <begin position="11"/>
        <end position="177"/>
    </location>
</feature>
<dbReference type="PANTHER" id="PTHR34107">
    <property type="entry name" value="SLL0198 PROTEIN-RELATED"/>
    <property type="match status" value="1"/>
</dbReference>
<dbReference type="CDD" id="cd06260">
    <property type="entry name" value="DUF820-like"/>
    <property type="match status" value="1"/>
</dbReference>
<dbReference type="AlphaFoldDB" id="A0A517YAY7"/>
<dbReference type="InterPro" id="IPR012296">
    <property type="entry name" value="Nuclease_put_TT1808"/>
</dbReference>